<feature type="binding site" evidence="8">
    <location>
        <position position="25"/>
    </location>
    <ligand>
        <name>Mg(2+)</name>
        <dbReference type="ChEBI" id="CHEBI:18420"/>
    </ligand>
</feature>
<feature type="binding site" evidence="7">
    <location>
        <position position="34"/>
    </location>
    <ligand>
        <name>substrate</name>
    </ligand>
</feature>
<comment type="similarity">
    <text evidence="2">Belongs to the HAD-like hydrolase superfamily. PHOSPHO family.</text>
</comment>
<evidence type="ECO:0000256" key="2">
    <source>
        <dbReference type="ARBA" id="ARBA00008541"/>
    </source>
</evidence>
<evidence type="ECO:0000256" key="8">
    <source>
        <dbReference type="PIRSR" id="PIRSR031051-3"/>
    </source>
</evidence>
<organism evidence="9">
    <name type="scientific">Hirondellea gigas</name>
    <dbReference type="NCBI Taxonomy" id="1518452"/>
    <lineage>
        <taxon>Eukaryota</taxon>
        <taxon>Metazoa</taxon>
        <taxon>Ecdysozoa</taxon>
        <taxon>Arthropoda</taxon>
        <taxon>Crustacea</taxon>
        <taxon>Multicrustacea</taxon>
        <taxon>Malacostraca</taxon>
        <taxon>Eumalacostraca</taxon>
        <taxon>Peracarida</taxon>
        <taxon>Amphipoda</taxon>
        <taxon>Amphilochidea</taxon>
        <taxon>Lysianassida</taxon>
        <taxon>Lysianassidira</taxon>
        <taxon>Lysianassoidea</taxon>
        <taxon>Lysianassidae</taxon>
        <taxon>Hirondellea</taxon>
    </lineage>
</organism>
<evidence type="ECO:0000256" key="1">
    <source>
        <dbReference type="ARBA" id="ARBA00001946"/>
    </source>
</evidence>
<feature type="binding site" evidence="8">
    <location>
        <position position="23"/>
    </location>
    <ligand>
        <name>Mg(2+)</name>
        <dbReference type="ChEBI" id="CHEBI:18420"/>
    </ligand>
</feature>
<evidence type="ECO:0000256" key="5">
    <source>
        <dbReference type="ARBA" id="ARBA00022842"/>
    </source>
</evidence>
<evidence type="ECO:0000256" key="6">
    <source>
        <dbReference type="PIRSR" id="PIRSR031051-1"/>
    </source>
</evidence>
<dbReference type="PANTHER" id="PTHR20889:SF12">
    <property type="entry name" value="LP01149P"/>
    <property type="match status" value="1"/>
</dbReference>
<dbReference type="InterPro" id="IPR023214">
    <property type="entry name" value="HAD_sf"/>
</dbReference>
<feature type="binding site" evidence="7">
    <location>
        <position position="112"/>
    </location>
    <ligand>
        <name>substrate</name>
    </ligand>
</feature>
<dbReference type="SUPFAM" id="SSF56784">
    <property type="entry name" value="HAD-like"/>
    <property type="match status" value="1"/>
</dbReference>
<protein>
    <submittedName>
        <fullName evidence="9">Phosphoethanolamine/phosphocholine phosphatase</fullName>
    </submittedName>
</protein>
<dbReference type="GO" id="GO:0046872">
    <property type="term" value="F:metal ion binding"/>
    <property type="evidence" value="ECO:0007669"/>
    <property type="project" value="UniProtKB-KW"/>
</dbReference>
<feature type="active site" description="Nucleophile" evidence="6">
    <location>
        <position position="23"/>
    </location>
</feature>
<evidence type="ECO:0000256" key="7">
    <source>
        <dbReference type="PIRSR" id="PIRSR031051-2"/>
    </source>
</evidence>
<comment type="cofactor">
    <cofactor evidence="1 8">
        <name>Mg(2+)</name>
        <dbReference type="ChEBI" id="CHEBI:18420"/>
    </cofactor>
</comment>
<accession>A0A2P2I3B9</accession>
<name>A0A2P2I3B9_9CRUS</name>
<feature type="active site" description="Proton donor" evidence="6">
    <location>
        <position position="25"/>
    </location>
</feature>
<proteinExistence type="evidence at transcript level"/>
<reference evidence="9" key="1">
    <citation type="journal article" date="2018" name="Biosci. Biotechnol. Biochem.">
        <title>Polysaccharide hydrolase of the hadal zone amphipods Hirondellea gigas.</title>
        <authorList>
            <person name="Kobayashi H."/>
            <person name="Nagahama T."/>
            <person name="Arai W."/>
            <person name="Sasagawa Y."/>
            <person name="Umeda M."/>
            <person name="Hayashi T."/>
            <person name="Nikaido I."/>
            <person name="Watanabe H."/>
            <person name="Oguri K."/>
            <person name="Kitazato H."/>
            <person name="Fujioka K."/>
            <person name="Kido Y."/>
            <person name="Takami H."/>
        </authorList>
    </citation>
    <scope>NUCLEOTIDE SEQUENCE</scope>
    <source>
        <tissue evidence="9">Whole body</tissue>
    </source>
</reference>
<dbReference type="GO" id="GO:0016791">
    <property type="term" value="F:phosphatase activity"/>
    <property type="evidence" value="ECO:0007669"/>
    <property type="project" value="InterPro"/>
</dbReference>
<sequence length="286" mass="32278">MTSSETPSAESCTGGRRILLAFDFDQTMVDDNSDTSIKCLFASVNYPPHLNKLYDKYGWTIFMQAVFKHLHDENIKKEDILKCIRPMNLTPGMKELIHLMSKPFIDCIIISDSNAVFIGEYLEANGLGNVFTKVYTNPATFEGDLLKLEPYEQQTGCDLCAVNICKGSVLTQYVNEQQRDGVHYSHIGYLGDGRNDFCPSYCLKEHDAVFPRTGFALEKYIEKIRASKGLCLSASVHPWANAAEIVAKVLLPWIDEIECVADFDNISQESKRLNQLPKLKLETSKR</sequence>
<evidence type="ECO:0000256" key="3">
    <source>
        <dbReference type="ARBA" id="ARBA00022723"/>
    </source>
</evidence>
<keyword evidence="3 8" id="KW-0479">Metal-binding</keyword>
<feature type="binding site" evidence="8">
    <location>
        <position position="192"/>
    </location>
    <ligand>
        <name>Mg(2+)</name>
        <dbReference type="ChEBI" id="CHEBI:18420"/>
    </ligand>
</feature>
<keyword evidence="4" id="KW-0378">Hydrolase</keyword>
<dbReference type="PIRSF" id="PIRSF031051">
    <property type="entry name" value="PyrdxlP_Pase_PHOSPHO2"/>
    <property type="match status" value="1"/>
</dbReference>
<dbReference type="InterPro" id="IPR036412">
    <property type="entry name" value="HAD-like_sf"/>
</dbReference>
<evidence type="ECO:0000313" key="9">
    <source>
        <dbReference type="EMBL" id="LAB68370.1"/>
    </source>
</evidence>
<dbReference type="EMBL" id="IACF01002726">
    <property type="protein sequence ID" value="LAB68370.1"/>
    <property type="molecule type" value="mRNA"/>
</dbReference>
<dbReference type="PANTHER" id="PTHR20889">
    <property type="entry name" value="PHOSPHATASE, ORPHAN 1, 2"/>
    <property type="match status" value="1"/>
</dbReference>
<dbReference type="Pfam" id="PF06888">
    <property type="entry name" value="Put_Phosphatase"/>
    <property type="match status" value="1"/>
</dbReference>
<dbReference type="NCBIfam" id="TIGR01489">
    <property type="entry name" value="DKMTPPase-SF"/>
    <property type="match status" value="1"/>
</dbReference>
<dbReference type="InterPro" id="IPR006384">
    <property type="entry name" value="HAD_hydro_PyrdxlP_Pase-like"/>
</dbReference>
<dbReference type="AlphaFoldDB" id="A0A2P2I3B9"/>
<dbReference type="Gene3D" id="3.40.50.1000">
    <property type="entry name" value="HAD superfamily/HAD-like"/>
    <property type="match status" value="1"/>
</dbReference>
<keyword evidence="5 8" id="KW-0460">Magnesium</keyword>
<evidence type="ECO:0000256" key="4">
    <source>
        <dbReference type="ARBA" id="ARBA00022801"/>
    </source>
</evidence>
<dbReference type="InterPro" id="IPR016965">
    <property type="entry name" value="Pase_PHOSPHO-typ"/>
</dbReference>
<dbReference type="NCBIfam" id="TIGR01488">
    <property type="entry name" value="HAD-SF-IB"/>
    <property type="match status" value="1"/>
</dbReference>